<dbReference type="Proteomes" id="UP000001625">
    <property type="component" value="Chromosome"/>
</dbReference>
<organism evidence="2 3">
    <name type="scientific">Sideroxydans lithotrophicus (strain ES-1)</name>
    <dbReference type="NCBI Taxonomy" id="580332"/>
    <lineage>
        <taxon>Bacteria</taxon>
        <taxon>Pseudomonadati</taxon>
        <taxon>Pseudomonadota</taxon>
        <taxon>Betaproteobacteria</taxon>
        <taxon>Nitrosomonadales</taxon>
        <taxon>Gallionellaceae</taxon>
        <taxon>Sideroxydans</taxon>
    </lineage>
</organism>
<feature type="chain" id="PRO_5003069394" description="Cytochrome c domain-containing protein" evidence="1">
    <location>
        <begin position="29"/>
        <end position="445"/>
    </location>
</feature>
<sequence precursor="true">MKKIVLSMTGVLAAVAFAPEASALPAFARQTGMACNACHAQHFPVLNGFGRSFKASGYTMMGAQGKVEGENLSLPDTLNGAVLLKYRYQKDNTTGVAGAGVTAPTTNSNGMWQMGDEFSLFFGGRIAEAENLRIGFLMENNVANVGGAGNLVAGLRVPIVYDAGPVKISAIPFTTDTLGVTYSFELSSGGLARANRWSEHRRETSAVQYNADQGGGSAILGGAGVGAAASGYGAGAASGHAFVVQHELFFVNYSLWSSSFAPGANGGAVGSTNYGQRYIRVAATPSFAGFDFVAGAGKESGTSYGNLAGAQVEANQTFVDVQAQGEIAGLETGFWFQNANAPVCGAAILAANCVHNTGLFTRKATTLGAEVGVIPHALSVGLAYRKADNGGARGTEGDNAINVSAVYELFQNVGLHADYAKYSGSAHTGVNALTNQYTLMLEAAW</sequence>
<reference evidence="2 3" key="1">
    <citation type="submission" date="2010-03" db="EMBL/GenBank/DDBJ databases">
        <title>Complete sequence of Sideroxydans lithotrophicus ES-1.</title>
        <authorList>
            <consortium name="US DOE Joint Genome Institute"/>
            <person name="Lucas S."/>
            <person name="Copeland A."/>
            <person name="Lapidus A."/>
            <person name="Cheng J.-F."/>
            <person name="Bruce D."/>
            <person name="Goodwin L."/>
            <person name="Pitluck S."/>
            <person name="Munk A.C."/>
            <person name="Detter J.C."/>
            <person name="Han C."/>
            <person name="Tapia R."/>
            <person name="Larimer F."/>
            <person name="Land M."/>
            <person name="Hauser L."/>
            <person name="Kyrpides N."/>
            <person name="Ivanova N."/>
            <person name="Emerson D."/>
            <person name="Woyke T."/>
        </authorList>
    </citation>
    <scope>NUCLEOTIDE SEQUENCE [LARGE SCALE GENOMIC DNA]</scope>
    <source>
        <strain evidence="2 3">ES-1</strain>
    </source>
</reference>
<evidence type="ECO:0008006" key="4">
    <source>
        <dbReference type="Google" id="ProtNLM"/>
    </source>
</evidence>
<protein>
    <recommendedName>
        <fullName evidence="4">Cytochrome c domain-containing protein</fullName>
    </recommendedName>
</protein>
<dbReference type="KEGG" id="slt:Slit_0265"/>
<dbReference type="AlphaFoldDB" id="D5CLB9"/>
<evidence type="ECO:0000313" key="2">
    <source>
        <dbReference type="EMBL" id="ADE10507.1"/>
    </source>
</evidence>
<name>D5CLB9_SIDLE</name>
<feature type="signal peptide" evidence="1">
    <location>
        <begin position="1"/>
        <end position="28"/>
    </location>
</feature>
<dbReference type="RefSeq" id="WP_013028406.1">
    <property type="nucleotide sequence ID" value="NC_013959.1"/>
</dbReference>
<dbReference type="EMBL" id="CP001965">
    <property type="protein sequence ID" value="ADE10507.1"/>
    <property type="molecule type" value="Genomic_DNA"/>
</dbReference>
<keyword evidence="3" id="KW-1185">Reference proteome</keyword>
<evidence type="ECO:0000313" key="3">
    <source>
        <dbReference type="Proteomes" id="UP000001625"/>
    </source>
</evidence>
<proteinExistence type="predicted"/>
<dbReference type="TCDB" id="5.B.9.1.4">
    <property type="family name" value="the porin-cytochrome c (cyc2) family"/>
</dbReference>
<gene>
    <name evidence="2" type="ordered locus">Slit_0265</name>
</gene>
<dbReference type="eggNOG" id="ENOG5031628">
    <property type="taxonomic scope" value="Bacteria"/>
</dbReference>
<accession>D5CLB9</accession>
<dbReference type="OrthoDB" id="5391020at2"/>
<dbReference type="HOGENOM" id="CLU_615222_0_0_4"/>
<evidence type="ECO:0000256" key="1">
    <source>
        <dbReference type="SAM" id="SignalP"/>
    </source>
</evidence>
<keyword evidence="1" id="KW-0732">Signal</keyword>